<evidence type="ECO:0000256" key="1">
    <source>
        <dbReference type="SAM" id="MobiDB-lite"/>
    </source>
</evidence>
<accession>A0A6G6W8W1</accession>
<reference evidence="2 3" key="1">
    <citation type="submission" date="2020-02" db="EMBL/GenBank/DDBJ databases">
        <title>Full genome sequence of Nocardioides sp. R-3366.</title>
        <authorList>
            <person name="Im W.-T."/>
        </authorList>
    </citation>
    <scope>NUCLEOTIDE SEQUENCE [LARGE SCALE GENOMIC DNA]</scope>
    <source>
        <strain evidence="2 3">R-3366</strain>
    </source>
</reference>
<dbReference type="RefSeq" id="WP_165228197.1">
    <property type="nucleotide sequence ID" value="NZ_CP049257.1"/>
</dbReference>
<dbReference type="Proteomes" id="UP000502996">
    <property type="component" value="Chromosome"/>
</dbReference>
<organism evidence="2 3">
    <name type="scientific">Nocardioides anomalus</name>
    <dbReference type="NCBI Taxonomy" id="2712223"/>
    <lineage>
        <taxon>Bacteria</taxon>
        <taxon>Bacillati</taxon>
        <taxon>Actinomycetota</taxon>
        <taxon>Actinomycetes</taxon>
        <taxon>Propionibacteriales</taxon>
        <taxon>Nocardioidaceae</taxon>
        <taxon>Nocardioides</taxon>
    </lineage>
</organism>
<name>A0A6G6W8W1_9ACTN</name>
<evidence type="ECO:0000313" key="2">
    <source>
        <dbReference type="EMBL" id="QIG41656.1"/>
    </source>
</evidence>
<dbReference type="EMBL" id="CP049257">
    <property type="protein sequence ID" value="QIG41656.1"/>
    <property type="molecule type" value="Genomic_DNA"/>
</dbReference>
<feature type="compositionally biased region" description="Basic residues" evidence="1">
    <location>
        <begin position="1"/>
        <end position="10"/>
    </location>
</feature>
<sequence>MSTSARRPRHPASSPFKSDPEPIVEEFAVDDLVSHDSYGMGRVIHVDEASVTVDFRPQRVRVQRPFAKLSKI</sequence>
<feature type="region of interest" description="Disordered" evidence="1">
    <location>
        <begin position="1"/>
        <end position="20"/>
    </location>
</feature>
<dbReference type="AlphaFoldDB" id="A0A6G6W8W1"/>
<proteinExistence type="predicted"/>
<keyword evidence="3" id="KW-1185">Reference proteome</keyword>
<evidence type="ECO:0000313" key="3">
    <source>
        <dbReference type="Proteomes" id="UP000502996"/>
    </source>
</evidence>
<gene>
    <name evidence="2" type="ORF">G5V58_01705</name>
</gene>
<dbReference type="KEGG" id="nano:G5V58_01705"/>
<protein>
    <submittedName>
        <fullName evidence="2">Uncharacterized protein</fullName>
    </submittedName>
</protein>